<reference evidence="6" key="2">
    <citation type="journal article" date="2019" name="Int. J. Syst. Evol. Microbiol.">
        <title>The Global Catalogue of Microorganisms (GCM) 10K type strain sequencing project: providing services to taxonomists for standard genome sequencing and annotation.</title>
        <authorList>
            <consortium name="The Broad Institute Genomics Platform"/>
            <consortium name="The Broad Institute Genome Sequencing Center for Infectious Disease"/>
            <person name="Wu L."/>
            <person name="Ma J."/>
        </authorList>
    </citation>
    <scope>NUCLEOTIDE SEQUENCE [LARGE SCALE GENOMIC DNA]</scope>
    <source>
        <strain evidence="6">NBRC 107715</strain>
    </source>
</reference>
<dbReference type="Gene3D" id="3.40.190.10">
    <property type="entry name" value="Periplasmic binding protein-like II"/>
    <property type="match status" value="2"/>
</dbReference>
<reference evidence="4" key="4">
    <citation type="submission" date="2023-01" db="EMBL/GenBank/DDBJ databases">
        <title>Draft genome sequence of Methylobacterium oxalidis strain NBRC 107715.</title>
        <authorList>
            <person name="Sun Q."/>
            <person name="Mori K."/>
        </authorList>
    </citation>
    <scope>NUCLEOTIDE SEQUENCE</scope>
    <source>
        <strain evidence="4">NBRC 107715</strain>
    </source>
</reference>
<reference evidence="3 5" key="3">
    <citation type="submission" date="2019-07" db="EMBL/GenBank/DDBJ databases">
        <title>Whole genome shotgun sequence of Methylobacterium oxalidis NBRC 107715.</title>
        <authorList>
            <person name="Hosoyama A."/>
            <person name="Uohara A."/>
            <person name="Ohji S."/>
            <person name="Ichikawa N."/>
        </authorList>
    </citation>
    <scope>NUCLEOTIDE SEQUENCE [LARGE SCALE GENOMIC DNA]</scope>
    <source>
        <strain evidence="3 5">NBRC 107715</strain>
    </source>
</reference>
<name>A0A512JDL6_9HYPH</name>
<proteinExistence type="predicted"/>
<feature type="compositionally biased region" description="Basic and acidic residues" evidence="1">
    <location>
        <begin position="437"/>
        <end position="452"/>
    </location>
</feature>
<keyword evidence="2" id="KW-1133">Transmembrane helix</keyword>
<evidence type="ECO:0000256" key="2">
    <source>
        <dbReference type="SAM" id="Phobius"/>
    </source>
</evidence>
<dbReference type="Pfam" id="PF16868">
    <property type="entry name" value="NMT1_3"/>
    <property type="match status" value="1"/>
</dbReference>
<dbReference type="Proteomes" id="UP001156856">
    <property type="component" value="Unassembled WGS sequence"/>
</dbReference>
<reference evidence="4" key="1">
    <citation type="journal article" date="2014" name="Int. J. Syst. Evol. Microbiol.">
        <title>Complete genome of a new Firmicutes species belonging to the dominant human colonic microbiota ('Ruminococcus bicirculans') reveals two chromosomes and a selective capacity to utilize plant glucans.</title>
        <authorList>
            <consortium name="NISC Comparative Sequencing Program"/>
            <person name="Wegmann U."/>
            <person name="Louis P."/>
            <person name="Goesmann A."/>
            <person name="Henrissat B."/>
            <person name="Duncan S.H."/>
            <person name="Flint H.J."/>
        </authorList>
    </citation>
    <scope>NUCLEOTIDE SEQUENCE</scope>
    <source>
        <strain evidence="4">NBRC 107715</strain>
    </source>
</reference>
<dbReference type="Proteomes" id="UP000321960">
    <property type="component" value="Unassembled WGS sequence"/>
</dbReference>
<evidence type="ECO:0000313" key="6">
    <source>
        <dbReference type="Proteomes" id="UP001156856"/>
    </source>
</evidence>
<dbReference type="EMBL" id="BJZU01000227">
    <property type="protein sequence ID" value="GEP08008.1"/>
    <property type="molecule type" value="Genomic_DNA"/>
</dbReference>
<gene>
    <name evidence="4" type="ORF">GCM10007888_00050</name>
    <name evidence="3" type="ORF">MOX02_60460</name>
</gene>
<feature type="transmembrane region" description="Helical" evidence="2">
    <location>
        <begin position="340"/>
        <end position="358"/>
    </location>
</feature>
<keyword evidence="2" id="KW-0812">Transmembrane</keyword>
<comment type="caution">
    <text evidence="3">The sequence shown here is derived from an EMBL/GenBank/DDBJ whole genome shotgun (WGS) entry which is preliminary data.</text>
</comment>
<evidence type="ECO:0000256" key="1">
    <source>
        <dbReference type="SAM" id="MobiDB-lite"/>
    </source>
</evidence>
<sequence length="461" mass="49087">MPISRELVFLVVAVLLSAAAGAAFYWSRASTLTLAVAPSGGTEPALLRAFAEGLAARDKGVRLKVVAFDGVRESAEALRRGEADLAVVRPDVSLPPNGLTLAVLREQALLVAAPESSGIRAFPDLARRRLGIIAERSADRTLIGDAVDHYGLKLRAEAGPGPLPADSVLLVPVEEDDLGKALSEKRIDAVALVTTPTTPAARRIVGLVQAASRNRKVALFGVSEGAALIERFPRLQAVTVPAGLFGGKPKVPEEDVATVGASYRLMARANLSRSTAAEVTQYLFEMRSALADALPAANALHAPSYDATAAATSARLPIHPGAIDYFEREQESFIERYETWIYLVAFLGGGVGSGLAWLRQRLSRLRRERVEVATERLLEIQAEARRAEDPARLRALAGEIDDLAAEIVRHAVDRPTEPRTISAAAMAVDAARSTVRRAGEGDPPRPGTRDLRAVPSAPRGA</sequence>
<dbReference type="PANTHER" id="PTHR42941:SF1">
    <property type="entry name" value="SLL1037 PROTEIN"/>
    <property type="match status" value="1"/>
</dbReference>
<accession>A0A512JDL6</accession>
<organism evidence="3 5">
    <name type="scientific">Methylobacterium oxalidis</name>
    <dbReference type="NCBI Taxonomy" id="944322"/>
    <lineage>
        <taxon>Bacteria</taxon>
        <taxon>Pseudomonadati</taxon>
        <taxon>Pseudomonadota</taxon>
        <taxon>Alphaproteobacteria</taxon>
        <taxon>Hyphomicrobiales</taxon>
        <taxon>Methylobacteriaceae</taxon>
        <taxon>Methylobacterium</taxon>
    </lineage>
</organism>
<evidence type="ECO:0000313" key="4">
    <source>
        <dbReference type="EMBL" id="GLS61624.1"/>
    </source>
</evidence>
<keyword evidence="2" id="KW-0472">Membrane</keyword>
<protein>
    <submittedName>
        <fullName evidence="3">TRAP ABC transporter</fullName>
    </submittedName>
</protein>
<dbReference type="SUPFAM" id="SSF53850">
    <property type="entry name" value="Periplasmic binding protein-like II"/>
    <property type="match status" value="1"/>
</dbReference>
<dbReference type="InterPro" id="IPR011852">
    <property type="entry name" value="TRAP_TAXI"/>
</dbReference>
<evidence type="ECO:0000313" key="3">
    <source>
        <dbReference type="EMBL" id="GEP08008.1"/>
    </source>
</evidence>
<keyword evidence="6" id="KW-1185">Reference proteome</keyword>
<feature type="region of interest" description="Disordered" evidence="1">
    <location>
        <begin position="432"/>
        <end position="461"/>
    </location>
</feature>
<dbReference type="AlphaFoldDB" id="A0A512JDL6"/>
<dbReference type="PANTHER" id="PTHR42941">
    <property type="entry name" value="SLL1037 PROTEIN"/>
    <property type="match status" value="1"/>
</dbReference>
<evidence type="ECO:0000313" key="5">
    <source>
        <dbReference type="Proteomes" id="UP000321960"/>
    </source>
</evidence>
<dbReference type="EMBL" id="BSPK01000001">
    <property type="protein sequence ID" value="GLS61624.1"/>
    <property type="molecule type" value="Genomic_DNA"/>
</dbReference>